<protein>
    <submittedName>
        <fullName evidence="1">Uncharacterized protein</fullName>
    </submittedName>
</protein>
<dbReference type="EMBL" id="CAJZBQ010000062">
    <property type="protein sequence ID" value="CAG9335574.1"/>
    <property type="molecule type" value="Genomic_DNA"/>
</dbReference>
<dbReference type="InterPro" id="IPR006652">
    <property type="entry name" value="Kelch_1"/>
</dbReference>
<dbReference type="AlphaFoldDB" id="A0AAU9K764"/>
<dbReference type="Proteomes" id="UP001162131">
    <property type="component" value="Unassembled WGS sequence"/>
</dbReference>
<evidence type="ECO:0000313" key="2">
    <source>
        <dbReference type="Proteomes" id="UP001162131"/>
    </source>
</evidence>
<name>A0AAU9K764_9CILI</name>
<dbReference type="SUPFAM" id="SSF50965">
    <property type="entry name" value="Galactose oxidase, central domain"/>
    <property type="match status" value="1"/>
</dbReference>
<reference evidence="1" key="1">
    <citation type="submission" date="2021-09" db="EMBL/GenBank/DDBJ databases">
        <authorList>
            <consortium name="AG Swart"/>
            <person name="Singh M."/>
            <person name="Singh A."/>
            <person name="Seah K."/>
            <person name="Emmerich C."/>
        </authorList>
    </citation>
    <scope>NUCLEOTIDE SEQUENCE</scope>
    <source>
        <strain evidence="1">ATCC30299</strain>
    </source>
</reference>
<dbReference type="InterPro" id="IPR011043">
    <property type="entry name" value="Gal_Oxase/kelch_b-propeller"/>
</dbReference>
<comment type="caution">
    <text evidence="1">The sequence shown here is derived from an EMBL/GenBank/DDBJ whole genome shotgun (WGS) entry which is preliminary data.</text>
</comment>
<dbReference type="Pfam" id="PF01344">
    <property type="entry name" value="Kelch_1"/>
    <property type="match status" value="1"/>
</dbReference>
<evidence type="ECO:0000313" key="1">
    <source>
        <dbReference type="EMBL" id="CAG9335574.1"/>
    </source>
</evidence>
<organism evidence="1 2">
    <name type="scientific">Blepharisma stoltei</name>
    <dbReference type="NCBI Taxonomy" id="1481888"/>
    <lineage>
        <taxon>Eukaryota</taxon>
        <taxon>Sar</taxon>
        <taxon>Alveolata</taxon>
        <taxon>Ciliophora</taxon>
        <taxon>Postciliodesmatophora</taxon>
        <taxon>Heterotrichea</taxon>
        <taxon>Heterotrichida</taxon>
        <taxon>Blepharismidae</taxon>
        <taxon>Blepharisma</taxon>
    </lineage>
</organism>
<accession>A0AAU9K764</accession>
<dbReference type="SMART" id="SM00612">
    <property type="entry name" value="Kelch"/>
    <property type="match status" value="1"/>
</dbReference>
<gene>
    <name evidence="1" type="ORF">BSTOLATCC_MIC64040</name>
</gene>
<sequence>MSVIPEDYNARSILSFSGTQNKIKNNENLSTNDFNATYTDGFKETKASLIEIIQLTLSELNHHKRLQSINVAKQISDLEENLLCTISRVNTQVNYCKALLQEIILIESPQEINTSFQALLSKSPEEAISNVRNQFLAKIYQILPNESKRALELKYNPYYETLEKKELENLKSKLKNTLECEKHLDTIVLQSRFCKTMSYCDDIEEARKKVENFKYELENSYYELASSGQNNANLKHLYESNSEMKDLYHNCAKICKEISKKCDLTLENLSQKEKECKLYHDKNIYLIENYPYDDNEIQTKLVIFDTESLQINYKAIKTPEALSDGTCIAQLPNNELFCYGNYSPLSGVTITINTKDLSFQSLKIGIPCCSSGCTYYQNSVYAFGGNISEENYLNQTRKYDFSEDQWIELSSMPIASDGCSCIPFRESILVSGWNHSKVYRYDINGDIYSEILNISAEKDKIVFTGNSRAYIVEQEGSIYESETNDENIWYRIGNSSTGFALQSYRTYCNGSILIGMIDDEEDEDWDEYYCFYTFNLKSKTLDKIEEICPIDNYYRNS</sequence>
<proteinExistence type="predicted"/>
<keyword evidence="2" id="KW-1185">Reference proteome</keyword>
<dbReference type="Gene3D" id="2.120.10.80">
    <property type="entry name" value="Kelch-type beta propeller"/>
    <property type="match status" value="1"/>
</dbReference>
<dbReference type="InterPro" id="IPR015915">
    <property type="entry name" value="Kelch-typ_b-propeller"/>
</dbReference>